<comment type="caution">
    <text evidence="1">The sequence shown here is derived from an EMBL/GenBank/DDBJ whole genome shotgun (WGS) entry which is preliminary data.</text>
</comment>
<accession>A0ACC0VV31</accession>
<reference evidence="1 2" key="1">
    <citation type="journal article" date="2022" name="bioRxiv">
        <title>The genome of the oomycete Peronosclerospora sorghi, a cosmopolitan pathogen of maize and sorghum, is inflated with dispersed pseudogenes.</title>
        <authorList>
            <person name="Fletcher K."/>
            <person name="Martin F."/>
            <person name="Isakeit T."/>
            <person name="Cavanaugh K."/>
            <person name="Magill C."/>
            <person name="Michelmore R."/>
        </authorList>
    </citation>
    <scope>NUCLEOTIDE SEQUENCE [LARGE SCALE GENOMIC DNA]</scope>
    <source>
        <strain evidence="1">P6</strain>
    </source>
</reference>
<keyword evidence="2" id="KW-1185">Reference proteome</keyword>
<gene>
    <name evidence="1" type="ORF">PsorP6_015315</name>
</gene>
<evidence type="ECO:0000313" key="2">
    <source>
        <dbReference type="Proteomes" id="UP001163321"/>
    </source>
</evidence>
<organism evidence="1 2">
    <name type="scientific">Peronosclerospora sorghi</name>
    <dbReference type="NCBI Taxonomy" id="230839"/>
    <lineage>
        <taxon>Eukaryota</taxon>
        <taxon>Sar</taxon>
        <taxon>Stramenopiles</taxon>
        <taxon>Oomycota</taxon>
        <taxon>Peronosporomycetes</taxon>
        <taxon>Peronosporales</taxon>
        <taxon>Peronosporaceae</taxon>
        <taxon>Peronosclerospora</taxon>
    </lineage>
</organism>
<protein>
    <submittedName>
        <fullName evidence="1">Uncharacterized protein</fullName>
    </submittedName>
</protein>
<evidence type="ECO:0000313" key="1">
    <source>
        <dbReference type="EMBL" id="KAI9909688.1"/>
    </source>
</evidence>
<dbReference type="Proteomes" id="UP001163321">
    <property type="component" value="Chromosome 7"/>
</dbReference>
<sequence>MEQQPQQKFTNAPTQSHEAESRNDRAYPEEKVQEATVGSYYHESEQVEADENTQDVIKRHETKTR</sequence>
<proteinExistence type="predicted"/>
<name>A0ACC0VV31_9STRA</name>
<dbReference type="EMBL" id="CM047586">
    <property type="protein sequence ID" value="KAI9909688.1"/>
    <property type="molecule type" value="Genomic_DNA"/>
</dbReference>